<dbReference type="AlphaFoldDB" id="A0A814LA57"/>
<evidence type="ECO:0000313" key="3">
    <source>
        <dbReference type="Proteomes" id="UP000663879"/>
    </source>
</evidence>
<accession>A0A814LA57</accession>
<keyword evidence="3" id="KW-1185">Reference proteome</keyword>
<keyword evidence="1" id="KW-0472">Membrane</keyword>
<gene>
    <name evidence="2" type="ORF">OXX778_LOCUS19375</name>
</gene>
<reference evidence="2" key="1">
    <citation type="submission" date="2021-02" db="EMBL/GenBank/DDBJ databases">
        <authorList>
            <person name="Nowell W R."/>
        </authorList>
    </citation>
    <scope>NUCLEOTIDE SEQUENCE</scope>
    <source>
        <strain evidence="2">Ploen Becks lab</strain>
    </source>
</reference>
<dbReference type="Proteomes" id="UP000663879">
    <property type="component" value="Unassembled WGS sequence"/>
</dbReference>
<name>A0A814LA57_9BILA</name>
<sequence>MKSGTLNEFNQLSENSKSELVNKKQNEFSNLKRETNDIANRGKAKRSPLKNSIFIGTIFGILFLIAIGVGLAYLLTDPTKNIKNSVVVVYIVLNKTTTTTTVSEPTYSISLDSTETTTTLITTTSAISLFTTETISETETSNTLSTSTTSTTTTSTITTTTTTITPGMVGSSCNVNSDCWGYSVGGISQNIGSNFATTLCASNSTCICNLPYFLVITTPTYRCVKSQGDSCTDNIECDSLSCQNSNRKCVGSGSGK</sequence>
<dbReference type="EMBL" id="CAJNOC010005824">
    <property type="protein sequence ID" value="CAF1063037.1"/>
    <property type="molecule type" value="Genomic_DNA"/>
</dbReference>
<keyword evidence="1" id="KW-0812">Transmembrane</keyword>
<proteinExistence type="predicted"/>
<evidence type="ECO:0000256" key="1">
    <source>
        <dbReference type="SAM" id="Phobius"/>
    </source>
</evidence>
<feature type="transmembrane region" description="Helical" evidence="1">
    <location>
        <begin position="53"/>
        <end position="75"/>
    </location>
</feature>
<comment type="caution">
    <text evidence="2">The sequence shown here is derived from an EMBL/GenBank/DDBJ whole genome shotgun (WGS) entry which is preliminary data.</text>
</comment>
<evidence type="ECO:0000313" key="2">
    <source>
        <dbReference type="EMBL" id="CAF1063037.1"/>
    </source>
</evidence>
<keyword evidence="1" id="KW-1133">Transmembrane helix</keyword>
<organism evidence="2 3">
    <name type="scientific">Brachionus calyciflorus</name>
    <dbReference type="NCBI Taxonomy" id="104777"/>
    <lineage>
        <taxon>Eukaryota</taxon>
        <taxon>Metazoa</taxon>
        <taxon>Spiralia</taxon>
        <taxon>Gnathifera</taxon>
        <taxon>Rotifera</taxon>
        <taxon>Eurotatoria</taxon>
        <taxon>Monogononta</taxon>
        <taxon>Pseudotrocha</taxon>
        <taxon>Ploima</taxon>
        <taxon>Brachionidae</taxon>
        <taxon>Brachionus</taxon>
    </lineage>
</organism>
<protein>
    <submittedName>
        <fullName evidence="2">Uncharacterized protein</fullName>
    </submittedName>
</protein>